<organism evidence="1 2">
    <name type="scientific">Pseudomonas fluorescens</name>
    <dbReference type="NCBI Taxonomy" id="294"/>
    <lineage>
        <taxon>Bacteria</taxon>
        <taxon>Pseudomonadati</taxon>
        <taxon>Pseudomonadota</taxon>
        <taxon>Gammaproteobacteria</taxon>
        <taxon>Pseudomonadales</taxon>
        <taxon>Pseudomonadaceae</taxon>
        <taxon>Pseudomonas</taxon>
    </lineage>
</organism>
<sequence>MDRRQRLAFCALIAGLGYGGHLIDDGHALAALVHPSTAPAQTPGNGWREDKGILFRIVPGPLSGQDGAQATAAPAYSLLFGTLHFGSPQELDLVPKRLLQKVRQMHTFVAEVDTTEPWRQALQRYRLLDGNTALSDLIGPQRFASLCKLLPRVSPDQLQHLRPWVVLALLEARGESPTKISLDDKLQDWARHARLQIFALETLEQQLAALDCVAPHEQALVLRQRLDQADDFHAQVARVLGYYRARNLPAWLDEVNSPVGLDSAGVALERRARQCLLETRNARWLRQLSVQLRSGGVFVAVGALHLTGPQGLLEGLRQQGYSVYPETL</sequence>
<dbReference type="PANTHER" id="PTHR40590:SF1">
    <property type="entry name" value="CYTOPLASMIC PROTEIN"/>
    <property type="match status" value="1"/>
</dbReference>
<dbReference type="InterPro" id="IPR002816">
    <property type="entry name" value="TraB/PrgY/GumN_fam"/>
</dbReference>
<proteinExistence type="predicted"/>
<evidence type="ECO:0008006" key="3">
    <source>
        <dbReference type="Google" id="ProtNLM"/>
    </source>
</evidence>
<gene>
    <name evidence="1" type="ORF">PS900_00892</name>
</gene>
<dbReference type="Pfam" id="PF01963">
    <property type="entry name" value="TraB_PrgY_gumN"/>
    <property type="match status" value="1"/>
</dbReference>
<name>A0A8H2NN41_PSEFL</name>
<comment type="caution">
    <text evidence="1">The sequence shown here is derived from an EMBL/GenBank/DDBJ whole genome shotgun (WGS) entry which is preliminary data.</text>
</comment>
<dbReference type="InterPro" id="IPR047111">
    <property type="entry name" value="YbaP-like"/>
</dbReference>
<reference evidence="1 2" key="1">
    <citation type="submission" date="2019-09" db="EMBL/GenBank/DDBJ databases">
        <authorList>
            <person name="Chandra G."/>
            <person name="Truman W A."/>
        </authorList>
    </citation>
    <scope>NUCLEOTIDE SEQUENCE [LARGE SCALE GENOMIC DNA]</scope>
    <source>
        <strain evidence="1">PS900</strain>
    </source>
</reference>
<evidence type="ECO:0000313" key="2">
    <source>
        <dbReference type="Proteomes" id="UP000325723"/>
    </source>
</evidence>
<dbReference type="CDD" id="cd14789">
    <property type="entry name" value="Tiki"/>
    <property type="match status" value="1"/>
</dbReference>
<dbReference type="AlphaFoldDB" id="A0A8H2NN41"/>
<accession>A0A8H2NN41</accession>
<protein>
    <recommendedName>
        <fullName evidence="3">TraB/GumN family protein</fullName>
    </recommendedName>
</protein>
<dbReference type="PANTHER" id="PTHR40590">
    <property type="entry name" value="CYTOPLASMIC PROTEIN-RELATED"/>
    <property type="match status" value="1"/>
</dbReference>
<dbReference type="Proteomes" id="UP000325723">
    <property type="component" value="Unassembled WGS sequence"/>
</dbReference>
<evidence type="ECO:0000313" key="1">
    <source>
        <dbReference type="EMBL" id="VVO62899.1"/>
    </source>
</evidence>
<dbReference type="EMBL" id="CABVIE010000002">
    <property type="protein sequence ID" value="VVO62899.1"/>
    <property type="molecule type" value="Genomic_DNA"/>
</dbReference>
<dbReference type="RefSeq" id="WP_150757115.1">
    <property type="nucleotide sequence ID" value="NZ_CABVIE010000002.1"/>
</dbReference>